<dbReference type="CDD" id="cd06223">
    <property type="entry name" value="PRTases_typeI"/>
    <property type="match status" value="1"/>
</dbReference>
<dbReference type="Proteomes" id="UP000282529">
    <property type="component" value="Unassembled WGS sequence"/>
</dbReference>
<comment type="caution">
    <text evidence="2">The sequence shown here is derived from an EMBL/GenBank/DDBJ whole genome shotgun (WGS) entry which is preliminary data.</text>
</comment>
<keyword evidence="2" id="KW-0328">Glycosyltransferase</keyword>
<dbReference type="RefSeq" id="WP_148091503.1">
    <property type="nucleotide sequence ID" value="NZ_RQPI01000007.1"/>
</dbReference>
<dbReference type="GO" id="GO:0016757">
    <property type="term" value="F:glycosyltransferase activity"/>
    <property type="evidence" value="ECO:0007669"/>
    <property type="project" value="UniProtKB-KW"/>
</dbReference>
<protein>
    <submittedName>
        <fullName evidence="2">Phosphoribosyltransferase</fullName>
    </submittedName>
</protein>
<keyword evidence="2" id="KW-0808">Transferase</keyword>
<keyword evidence="3" id="KW-1185">Reference proteome</keyword>
<gene>
    <name evidence="2" type="ORF">EH198_13870</name>
</gene>
<name>A0A3N9P5Y6_9BACL</name>
<feature type="domain" description="PRTase-CE" evidence="1">
    <location>
        <begin position="81"/>
        <end position="327"/>
    </location>
</feature>
<evidence type="ECO:0000313" key="3">
    <source>
        <dbReference type="Proteomes" id="UP000282529"/>
    </source>
</evidence>
<dbReference type="InterPro" id="IPR000836">
    <property type="entry name" value="PRTase_dom"/>
</dbReference>
<dbReference type="OrthoDB" id="2084254at2"/>
<sequence>MEAESLDSVTILLSAIYNLQYFTRKFREILCNMYTLSEIMFIANGGSMEQYLKEFLSINNLSEESISNDKRLQGLYERIPQWLSEIEEPHRPIFLLLLKYLNYFNREKVHNTFVSVYERFRLSETSWENTIYAPITPKRPIYNGTNEFFSIFREVCNPEVRPTRIAFQLRDFLKMFNTSEVSNIVLIDDIIGTGTTFRDFLNPLIEEFSHQFKNKKIYVLCLVAHPKGINKMNSIGKQHGIEIHCINGYGLSKAFEQGMLFKTEKERIAAKQIVKFYEEKVAKRNDDIMGFQNSEGLVAFFHNTPNNTLSTFWEQEAKVTWHPIFPRTIRGEELPIENSVNTLEAIKKRDIKKNNLAKVIYSKIKEKLTNGTTR</sequence>
<proteinExistence type="predicted"/>
<evidence type="ECO:0000259" key="1">
    <source>
        <dbReference type="Pfam" id="PF24390"/>
    </source>
</evidence>
<reference evidence="2 3" key="1">
    <citation type="submission" date="2018-11" db="EMBL/GenBank/DDBJ databases">
        <title>Genome sequence of strain 7197.</title>
        <authorList>
            <person name="Gao J."/>
            <person name="Sun J."/>
        </authorList>
    </citation>
    <scope>NUCLEOTIDE SEQUENCE [LARGE SCALE GENOMIC DNA]</scope>
    <source>
        <strain evidence="2 3">7197</strain>
    </source>
</reference>
<dbReference type="AlphaFoldDB" id="A0A3N9P5Y6"/>
<dbReference type="SUPFAM" id="SSF53271">
    <property type="entry name" value="PRTase-like"/>
    <property type="match status" value="1"/>
</dbReference>
<dbReference type="Pfam" id="PF24390">
    <property type="entry name" value="PRTase-CE"/>
    <property type="match status" value="1"/>
</dbReference>
<evidence type="ECO:0000313" key="2">
    <source>
        <dbReference type="EMBL" id="RQW10840.1"/>
    </source>
</evidence>
<dbReference type="InterPro" id="IPR056920">
    <property type="entry name" value="PRTase-CE"/>
</dbReference>
<organism evidence="2 3">
    <name type="scientific">Paenibacillus rhizophilus</name>
    <dbReference type="NCBI Taxonomy" id="1850366"/>
    <lineage>
        <taxon>Bacteria</taxon>
        <taxon>Bacillati</taxon>
        <taxon>Bacillota</taxon>
        <taxon>Bacilli</taxon>
        <taxon>Bacillales</taxon>
        <taxon>Paenibacillaceae</taxon>
        <taxon>Paenibacillus</taxon>
    </lineage>
</organism>
<accession>A0A3N9P5Y6</accession>
<dbReference type="Gene3D" id="3.40.50.2020">
    <property type="match status" value="1"/>
</dbReference>
<dbReference type="EMBL" id="RQPI01000007">
    <property type="protein sequence ID" value="RQW10840.1"/>
    <property type="molecule type" value="Genomic_DNA"/>
</dbReference>
<dbReference type="InterPro" id="IPR029057">
    <property type="entry name" value="PRTase-like"/>
</dbReference>